<dbReference type="EMBL" id="JBHTIR010000279">
    <property type="protein sequence ID" value="MFD0851232.1"/>
    <property type="molecule type" value="Genomic_DNA"/>
</dbReference>
<name>A0ABW3CBC3_9ACTN</name>
<accession>A0ABW3CBC3</accession>
<sequence length="107" mass="12078">MPNTPQHPRIDIQEVRTRSLIARETIAVLNQAMPHLGKLWHRINLALDDTPALVAELATVRRHHANLVAAARATLKAQYEGESEPLYYLCDELRAQGHLPPESWGRS</sequence>
<evidence type="ECO:0000313" key="2">
    <source>
        <dbReference type="Proteomes" id="UP001597083"/>
    </source>
</evidence>
<proteinExistence type="predicted"/>
<comment type="caution">
    <text evidence="1">The sequence shown here is derived from an EMBL/GenBank/DDBJ whole genome shotgun (WGS) entry which is preliminary data.</text>
</comment>
<organism evidence="1 2">
    <name type="scientific">Actinomadura adrarensis</name>
    <dbReference type="NCBI Taxonomy" id="1819600"/>
    <lineage>
        <taxon>Bacteria</taxon>
        <taxon>Bacillati</taxon>
        <taxon>Actinomycetota</taxon>
        <taxon>Actinomycetes</taxon>
        <taxon>Streptosporangiales</taxon>
        <taxon>Thermomonosporaceae</taxon>
        <taxon>Actinomadura</taxon>
    </lineage>
</organism>
<protein>
    <submittedName>
        <fullName evidence="1">Uncharacterized protein</fullName>
    </submittedName>
</protein>
<evidence type="ECO:0000313" key="1">
    <source>
        <dbReference type="EMBL" id="MFD0851232.1"/>
    </source>
</evidence>
<dbReference type="Proteomes" id="UP001597083">
    <property type="component" value="Unassembled WGS sequence"/>
</dbReference>
<gene>
    <name evidence="1" type="ORF">ACFQ07_03330</name>
</gene>
<keyword evidence="2" id="KW-1185">Reference proteome</keyword>
<reference evidence="2" key="1">
    <citation type="journal article" date="2019" name="Int. J. Syst. Evol. Microbiol.">
        <title>The Global Catalogue of Microorganisms (GCM) 10K type strain sequencing project: providing services to taxonomists for standard genome sequencing and annotation.</title>
        <authorList>
            <consortium name="The Broad Institute Genomics Platform"/>
            <consortium name="The Broad Institute Genome Sequencing Center for Infectious Disease"/>
            <person name="Wu L."/>
            <person name="Ma J."/>
        </authorList>
    </citation>
    <scope>NUCLEOTIDE SEQUENCE [LARGE SCALE GENOMIC DNA]</scope>
    <source>
        <strain evidence="2">JCM 31696</strain>
    </source>
</reference>